<gene>
    <name evidence="2" type="primary">Necator_chrX.g24244</name>
    <name evidence="2" type="ORF">RB195_024079</name>
</gene>
<comment type="caution">
    <text evidence="2">The sequence shown here is derived from an EMBL/GenBank/DDBJ whole genome shotgun (WGS) entry which is preliminary data.</text>
</comment>
<reference evidence="2 3" key="1">
    <citation type="submission" date="2023-08" db="EMBL/GenBank/DDBJ databases">
        <title>A Necator americanus chromosomal reference genome.</title>
        <authorList>
            <person name="Ilik V."/>
            <person name="Petrzelkova K.J."/>
            <person name="Pardy F."/>
            <person name="Fuh T."/>
            <person name="Niatou-Singa F.S."/>
            <person name="Gouil Q."/>
            <person name="Baker L."/>
            <person name="Ritchie M.E."/>
            <person name="Jex A.R."/>
            <person name="Gazzola D."/>
            <person name="Li H."/>
            <person name="Toshio Fujiwara R."/>
            <person name="Zhan B."/>
            <person name="Aroian R.V."/>
            <person name="Pafco B."/>
            <person name="Schwarz E.M."/>
        </authorList>
    </citation>
    <scope>NUCLEOTIDE SEQUENCE [LARGE SCALE GENOMIC DNA]</scope>
    <source>
        <strain evidence="2 3">Aroian</strain>
        <tissue evidence="2">Whole animal</tissue>
    </source>
</reference>
<name>A0ABR1ELR3_NECAM</name>
<protein>
    <submittedName>
        <fullName evidence="2">Uncharacterized protein</fullName>
    </submittedName>
</protein>
<feature type="compositionally biased region" description="Basic and acidic residues" evidence="1">
    <location>
        <begin position="10"/>
        <end position="22"/>
    </location>
</feature>
<organism evidence="2 3">
    <name type="scientific">Necator americanus</name>
    <name type="common">Human hookworm</name>
    <dbReference type="NCBI Taxonomy" id="51031"/>
    <lineage>
        <taxon>Eukaryota</taxon>
        <taxon>Metazoa</taxon>
        <taxon>Ecdysozoa</taxon>
        <taxon>Nematoda</taxon>
        <taxon>Chromadorea</taxon>
        <taxon>Rhabditida</taxon>
        <taxon>Rhabditina</taxon>
        <taxon>Rhabditomorpha</taxon>
        <taxon>Strongyloidea</taxon>
        <taxon>Ancylostomatidae</taxon>
        <taxon>Bunostominae</taxon>
        <taxon>Necator</taxon>
    </lineage>
</organism>
<evidence type="ECO:0000313" key="2">
    <source>
        <dbReference type="EMBL" id="KAK6763622.1"/>
    </source>
</evidence>
<evidence type="ECO:0000256" key="1">
    <source>
        <dbReference type="SAM" id="MobiDB-lite"/>
    </source>
</evidence>
<accession>A0ABR1ELR3</accession>
<sequence>MHQLHSSGSRNEHDERPDPELGRRRRAAWGAYKSIEDVVKKSENTRLHAHLLNTTVLPAPTYASETWAFRKHEEDVVSVFERAIEKVALEVSRFTQTRDGIRSSLPRQRSKKGK</sequence>
<dbReference type="EMBL" id="JAVFWL010000006">
    <property type="protein sequence ID" value="KAK6763622.1"/>
    <property type="molecule type" value="Genomic_DNA"/>
</dbReference>
<proteinExistence type="predicted"/>
<keyword evidence="3" id="KW-1185">Reference proteome</keyword>
<feature type="region of interest" description="Disordered" evidence="1">
    <location>
        <begin position="1"/>
        <end position="26"/>
    </location>
</feature>
<evidence type="ECO:0000313" key="3">
    <source>
        <dbReference type="Proteomes" id="UP001303046"/>
    </source>
</evidence>
<dbReference type="Proteomes" id="UP001303046">
    <property type="component" value="Unassembled WGS sequence"/>
</dbReference>